<dbReference type="EMBL" id="WHUW01000003">
    <property type="protein sequence ID" value="KAF8448808.1"/>
    <property type="molecule type" value="Genomic_DNA"/>
</dbReference>
<keyword evidence="2" id="KW-1185">Reference proteome</keyword>
<proteinExistence type="predicted"/>
<dbReference type="Proteomes" id="UP001194468">
    <property type="component" value="Unassembled WGS sequence"/>
</dbReference>
<name>A0AAD4C4N1_BOLED</name>
<sequence>MAVYAQEICEASKEDTGSHFNVSHTSVNQLEEFSVEEMGRDMECHAPNLWKLLGALLDARNVHKHLDKDGDQEMMEGGDDNDDDEDTYWRELGESDLDGPTIGPQGRKMVEQKAVKRAALRKALILLKKIVVMSILMHSTNRKSNSLQSLIGIFLQSAHTPQKVIETLARMGISVSIDAIHVAIRSLSTESLQAVKALGCTLLASYAYDNFDVDLKSTNQTVEKSNESLKHLTSGLVFPLMHGVTQDDLRCSRKLWESSPLNPHASTTTAPKNWENLLSLHCGSDKPDEAGLGQRDRFNSWKFLSDLIHFGPPYFSQFKGRLCASEPKAIEAIPVIKTPILAARAMDLTNSTVTGNIQSVVELLRQGGIENPS</sequence>
<comment type="caution">
    <text evidence="1">The sequence shown here is derived from an EMBL/GenBank/DDBJ whole genome shotgun (WGS) entry which is preliminary data.</text>
</comment>
<reference evidence="1" key="1">
    <citation type="submission" date="2019-10" db="EMBL/GenBank/DDBJ databases">
        <authorList>
            <consortium name="DOE Joint Genome Institute"/>
            <person name="Kuo A."/>
            <person name="Miyauchi S."/>
            <person name="Kiss E."/>
            <person name="Drula E."/>
            <person name="Kohler A."/>
            <person name="Sanchez-Garcia M."/>
            <person name="Andreopoulos B."/>
            <person name="Barry K.W."/>
            <person name="Bonito G."/>
            <person name="Buee M."/>
            <person name="Carver A."/>
            <person name="Chen C."/>
            <person name="Cichocki N."/>
            <person name="Clum A."/>
            <person name="Culley D."/>
            <person name="Crous P.W."/>
            <person name="Fauchery L."/>
            <person name="Girlanda M."/>
            <person name="Hayes R."/>
            <person name="Keri Z."/>
            <person name="LaButti K."/>
            <person name="Lipzen A."/>
            <person name="Lombard V."/>
            <person name="Magnuson J."/>
            <person name="Maillard F."/>
            <person name="Morin E."/>
            <person name="Murat C."/>
            <person name="Nolan M."/>
            <person name="Ohm R."/>
            <person name="Pangilinan J."/>
            <person name="Pereira M."/>
            <person name="Perotto S."/>
            <person name="Peter M."/>
            <person name="Riley R."/>
            <person name="Sitrit Y."/>
            <person name="Stielow B."/>
            <person name="Szollosi G."/>
            <person name="Zifcakova L."/>
            <person name="Stursova M."/>
            <person name="Spatafora J.W."/>
            <person name="Tedersoo L."/>
            <person name="Vaario L.-M."/>
            <person name="Yamada A."/>
            <person name="Yan M."/>
            <person name="Wang P."/>
            <person name="Xu J."/>
            <person name="Bruns T."/>
            <person name="Baldrian P."/>
            <person name="Vilgalys R."/>
            <person name="Henrissat B."/>
            <person name="Grigoriev I.V."/>
            <person name="Hibbett D."/>
            <person name="Nagy L.G."/>
            <person name="Martin F.M."/>
        </authorList>
    </citation>
    <scope>NUCLEOTIDE SEQUENCE</scope>
    <source>
        <strain evidence="1">BED1</strain>
    </source>
</reference>
<gene>
    <name evidence="1" type="ORF">L210DRAFT_3387683</name>
</gene>
<accession>A0AAD4C4N1</accession>
<evidence type="ECO:0000313" key="2">
    <source>
        <dbReference type="Proteomes" id="UP001194468"/>
    </source>
</evidence>
<reference evidence="1" key="2">
    <citation type="journal article" date="2020" name="Nat. Commun.">
        <title>Large-scale genome sequencing of mycorrhizal fungi provides insights into the early evolution of symbiotic traits.</title>
        <authorList>
            <person name="Miyauchi S."/>
            <person name="Kiss E."/>
            <person name="Kuo A."/>
            <person name="Drula E."/>
            <person name="Kohler A."/>
            <person name="Sanchez-Garcia M."/>
            <person name="Morin E."/>
            <person name="Andreopoulos B."/>
            <person name="Barry K.W."/>
            <person name="Bonito G."/>
            <person name="Buee M."/>
            <person name="Carver A."/>
            <person name="Chen C."/>
            <person name="Cichocki N."/>
            <person name="Clum A."/>
            <person name="Culley D."/>
            <person name="Crous P.W."/>
            <person name="Fauchery L."/>
            <person name="Girlanda M."/>
            <person name="Hayes R.D."/>
            <person name="Keri Z."/>
            <person name="LaButti K."/>
            <person name="Lipzen A."/>
            <person name="Lombard V."/>
            <person name="Magnuson J."/>
            <person name="Maillard F."/>
            <person name="Murat C."/>
            <person name="Nolan M."/>
            <person name="Ohm R.A."/>
            <person name="Pangilinan J."/>
            <person name="Pereira M.F."/>
            <person name="Perotto S."/>
            <person name="Peter M."/>
            <person name="Pfister S."/>
            <person name="Riley R."/>
            <person name="Sitrit Y."/>
            <person name="Stielow J.B."/>
            <person name="Szollosi G."/>
            <person name="Zifcakova L."/>
            <person name="Stursova M."/>
            <person name="Spatafora J.W."/>
            <person name="Tedersoo L."/>
            <person name="Vaario L.M."/>
            <person name="Yamada A."/>
            <person name="Yan M."/>
            <person name="Wang P."/>
            <person name="Xu J."/>
            <person name="Bruns T."/>
            <person name="Baldrian P."/>
            <person name="Vilgalys R."/>
            <person name="Dunand C."/>
            <person name="Henrissat B."/>
            <person name="Grigoriev I.V."/>
            <person name="Hibbett D."/>
            <person name="Nagy L.G."/>
            <person name="Martin F.M."/>
        </authorList>
    </citation>
    <scope>NUCLEOTIDE SEQUENCE</scope>
    <source>
        <strain evidence="1">BED1</strain>
    </source>
</reference>
<feature type="non-terminal residue" evidence="1">
    <location>
        <position position="373"/>
    </location>
</feature>
<dbReference type="AlphaFoldDB" id="A0AAD4C4N1"/>
<organism evidence="1 2">
    <name type="scientific">Boletus edulis BED1</name>
    <dbReference type="NCBI Taxonomy" id="1328754"/>
    <lineage>
        <taxon>Eukaryota</taxon>
        <taxon>Fungi</taxon>
        <taxon>Dikarya</taxon>
        <taxon>Basidiomycota</taxon>
        <taxon>Agaricomycotina</taxon>
        <taxon>Agaricomycetes</taxon>
        <taxon>Agaricomycetidae</taxon>
        <taxon>Boletales</taxon>
        <taxon>Boletineae</taxon>
        <taxon>Boletaceae</taxon>
        <taxon>Boletoideae</taxon>
        <taxon>Boletus</taxon>
    </lineage>
</organism>
<protein>
    <submittedName>
        <fullName evidence="1">Uncharacterized protein</fullName>
    </submittedName>
</protein>
<evidence type="ECO:0000313" key="1">
    <source>
        <dbReference type="EMBL" id="KAF8448808.1"/>
    </source>
</evidence>